<dbReference type="GO" id="GO:0046872">
    <property type="term" value="F:metal ion binding"/>
    <property type="evidence" value="ECO:0007669"/>
    <property type="project" value="UniProtKB-KW"/>
</dbReference>
<dbReference type="InterPro" id="IPR013785">
    <property type="entry name" value="Aldolase_TIM"/>
</dbReference>
<evidence type="ECO:0000256" key="2">
    <source>
        <dbReference type="ARBA" id="ARBA00001966"/>
    </source>
</evidence>
<evidence type="ECO:0000313" key="12">
    <source>
        <dbReference type="EMBL" id="PWE85684.1"/>
    </source>
</evidence>
<keyword evidence="7" id="KW-0560">Oxidoreductase</keyword>
<accession>A0A2V1JPP9</accession>
<dbReference type="Gene3D" id="3.40.50.720">
    <property type="entry name" value="NAD(P)-binding Rossmann-like Domain"/>
    <property type="match status" value="1"/>
</dbReference>
<dbReference type="CDD" id="cd02803">
    <property type="entry name" value="OYE_like_FMN_family"/>
    <property type="match status" value="1"/>
</dbReference>
<dbReference type="Gene3D" id="3.20.20.70">
    <property type="entry name" value="Aldolase class I"/>
    <property type="match status" value="1"/>
</dbReference>
<evidence type="ECO:0000259" key="11">
    <source>
        <dbReference type="Pfam" id="PF07992"/>
    </source>
</evidence>
<reference evidence="12 13" key="1">
    <citation type="submission" date="2014-09" db="EMBL/GenBank/DDBJ databases">
        <title>Butyrate-producing bacteria isolated from human gut.</title>
        <authorList>
            <person name="Zhang Q."/>
            <person name="Zhao L."/>
        </authorList>
    </citation>
    <scope>NUCLEOTIDE SEQUENCE [LARGE SCALE GENOMIC DNA]</scope>
    <source>
        <strain evidence="12 13">21</strain>
    </source>
</reference>
<dbReference type="InterPro" id="IPR036188">
    <property type="entry name" value="FAD/NAD-bd_sf"/>
</dbReference>
<gene>
    <name evidence="12" type="ORF">LG34_14470</name>
</gene>
<comment type="similarity">
    <text evidence="3">In the N-terminal section; belongs to the NADH:flavin oxidoreductase/NADH oxidase family.</text>
</comment>
<dbReference type="PRINTS" id="PR00469">
    <property type="entry name" value="PNDRDTASEII"/>
</dbReference>
<dbReference type="PANTHER" id="PTHR42917:SF2">
    <property type="entry name" value="2,4-DIENOYL-COA REDUCTASE [(2E)-ENOYL-COA-PRODUCING]"/>
    <property type="match status" value="1"/>
</dbReference>
<feature type="domain" description="NADH:flavin oxidoreductase/NADH oxidase N-terminal" evidence="10">
    <location>
        <begin position="15"/>
        <end position="352"/>
    </location>
</feature>
<evidence type="ECO:0000256" key="4">
    <source>
        <dbReference type="ARBA" id="ARBA00022630"/>
    </source>
</evidence>
<keyword evidence="9" id="KW-0411">Iron-sulfur</keyword>
<organism evidence="12 13">
    <name type="scientific">Eubacterium ramulus</name>
    <dbReference type="NCBI Taxonomy" id="39490"/>
    <lineage>
        <taxon>Bacteria</taxon>
        <taxon>Bacillati</taxon>
        <taxon>Bacillota</taxon>
        <taxon>Clostridia</taxon>
        <taxon>Eubacteriales</taxon>
        <taxon>Eubacteriaceae</taxon>
        <taxon>Eubacterium</taxon>
    </lineage>
</organism>
<dbReference type="InterPro" id="IPR023753">
    <property type="entry name" value="FAD/NAD-binding_dom"/>
</dbReference>
<dbReference type="SUPFAM" id="SSF51905">
    <property type="entry name" value="FAD/NAD(P)-binding domain"/>
    <property type="match status" value="1"/>
</dbReference>
<sequence length="657" mass="71279">MGREKYCGKQLYPHLFAPIRIGNLRLKNRIIAAPTSPSMITTDGHFTPEMNAYLEEKALGGAAVVTYGEAIPHSKTGKSHNKQLQLDSFGVKQMMKESTTAIHNAGGYANIQLSHGGMYGGLASVGGDIGCCEIAYGPSDMMMPAGPVKEMPKSLIYEIVDSYKKAAKLCKDCGYDMVMVHAAHGWLFSQFLSPVINQRKDEFGGSLENRARFLMMVLDAVREAVGPRFPIECRLSGDDMADNGLNQQDCIEVAKLIEDKVDLFNISCGNHEDPAMFCRTHPSSFFPRGVNVYLAAEIKKHVSKPVACVGSLNDPAQMEEIIASGQADLVEIARGLIADPYLPKKALEGRANDINPCLRCYECFGETGKSETVKCTVNPTQGQQLFCKTEPEKAPTEKKRVLVAGGGPAGMEAAITAAARGHEVTLVEKADRLGGNLYPAGAPYFKEDILKLCNVLIRRVEASGVNVILNTEVTADYIREFDPDTLFVAIGSNELVPPIKGMDLPNVIMAIDAELHPDKLGERVAIIGGGLVGAEVAVSFAHEGKKCSIIEMKHEVAEEVNSFYRGGLMPHVKESAALYTDTKVKEIRPEGVVCENADGEFLVEADSVVCAVGFRAPYATVDEFCDLVDESYIVGDCNNVAQIYQAMNVAYWAARSV</sequence>
<keyword evidence="4" id="KW-0285">Flavoprotein</keyword>
<dbReference type="Pfam" id="PF00724">
    <property type="entry name" value="Oxidored_FMN"/>
    <property type="match status" value="1"/>
</dbReference>
<dbReference type="OrthoDB" id="9772736at2"/>
<proteinExistence type="inferred from homology"/>
<dbReference type="PRINTS" id="PR00368">
    <property type="entry name" value="FADPNR"/>
</dbReference>
<dbReference type="PANTHER" id="PTHR42917">
    <property type="entry name" value="2,4-DIENOYL-COA REDUCTASE"/>
    <property type="match status" value="1"/>
</dbReference>
<keyword evidence="5" id="KW-0288">FMN</keyword>
<dbReference type="GO" id="GO:0010181">
    <property type="term" value="F:FMN binding"/>
    <property type="evidence" value="ECO:0007669"/>
    <property type="project" value="InterPro"/>
</dbReference>
<evidence type="ECO:0000256" key="7">
    <source>
        <dbReference type="ARBA" id="ARBA00023002"/>
    </source>
</evidence>
<name>A0A2V1JPP9_EUBRA</name>
<comment type="cofactor">
    <cofactor evidence="1">
        <name>FMN</name>
        <dbReference type="ChEBI" id="CHEBI:58210"/>
    </cofactor>
</comment>
<evidence type="ECO:0000256" key="6">
    <source>
        <dbReference type="ARBA" id="ARBA00022723"/>
    </source>
</evidence>
<dbReference type="InterPro" id="IPR001155">
    <property type="entry name" value="OxRdtase_FMN_N"/>
</dbReference>
<evidence type="ECO:0000256" key="1">
    <source>
        <dbReference type="ARBA" id="ARBA00001917"/>
    </source>
</evidence>
<dbReference type="GO" id="GO:0051536">
    <property type="term" value="F:iron-sulfur cluster binding"/>
    <property type="evidence" value="ECO:0007669"/>
    <property type="project" value="UniProtKB-KW"/>
</dbReference>
<dbReference type="GO" id="GO:0016491">
    <property type="term" value="F:oxidoreductase activity"/>
    <property type="evidence" value="ECO:0007669"/>
    <property type="project" value="UniProtKB-KW"/>
</dbReference>
<evidence type="ECO:0000259" key="10">
    <source>
        <dbReference type="Pfam" id="PF00724"/>
    </source>
</evidence>
<evidence type="ECO:0000256" key="3">
    <source>
        <dbReference type="ARBA" id="ARBA00011048"/>
    </source>
</evidence>
<dbReference type="EMBL" id="JRFU01000162">
    <property type="protein sequence ID" value="PWE85684.1"/>
    <property type="molecule type" value="Genomic_DNA"/>
</dbReference>
<protein>
    <submittedName>
        <fullName evidence="12">NADH:flavin oxidoreductase</fullName>
    </submittedName>
</protein>
<comment type="caution">
    <text evidence="12">The sequence shown here is derived from an EMBL/GenBank/DDBJ whole genome shotgun (WGS) entry which is preliminary data.</text>
</comment>
<dbReference type="RefSeq" id="WP_109216596.1">
    <property type="nucleotide sequence ID" value="NZ_JRFU01000162.1"/>
</dbReference>
<keyword evidence="6" id="KW-0479">Metal-binding</keyword>
<evidence type="ECO:0000313" key="13">
    <source>
        <dbReference type="Proteomes" id="UP000245288"/>
    </source>
</evidence>
<dbReference type="Pfam" id="PF07992">
    <property type="entry name" value="Pyr_redox_2"/>
    <property type="match status" value="1"/>
</dbReference>
<evidence type="ECO:0000256" key="9">
    <source>
        <dbReference type="ARBA" id="ARBA00023014"/>
    </source>
</evidence>
<dbReference type="SUPFAM" id="SSF51395">
    <property type="entry name" value="FMN-linked oxidoreductases"/>
    <property type="match status" value="1"/>
</dbReference>
<comment type="cofactor">
    <cofactor evidence="2">
        <name>[4Fe-4S] cluster</name>
        <dbReference type="ChEBI" id="CHEBI:49883"/>
    </cofactor>
</comment>
<dbReference type="Proteomes" id="UP000245288">
    <property type="component" value="Unassembled WGS sequence"/>
</dbReference>
<evidence type="ECO:0000256" key="8">
    <source>
        <dbReference type="ARBA" id="ARBA00023004"/>
    </source>
</evidence>
<keyword evidence="13" id="KW-1185">Reference proteome</keyword>
<keyword evidence="8" id="KW-0408">Iron</keyword>
<dbReference type="InterPro" id="IPR051793">
    <property type="entry name" value="NADH:flavin_oxidoreductase"/>
</dbReference>
<evidence type="ECO:0000256" key="5">
    <source>
        <dbReference type="ARBA" id="ARBA00022643"/>
    </source>
</evidence>
<dbReference type="AlphaFoldDB" id="A0A2V1JPP9"/>
<dbReference type="Gene3D" id="3.50.50.60">
    <property type="entry name" value="FAD/NAD(P)-binding domain"/>
    <property type="match status" value="1"/>
</dbReference>
<feature type="domain" description="FAD/NAD(P)-binding" evidence="11">
    <location>
        <begin position="400"/>
        <end position="619"/>
    </location>
</feature>